<evidence type="ECO:0000313" key="3">
    <source>
        <dbReference type="Proteomes" id="UP000679725"/>
    </source>
</evidence>
<keyword evidence="3" id="KW-1185">Reference proteome</keyword>
<dbReference type="Proteomes" id="UP000679725">
    <property type="component" value="Unassembled WGS sequence"/>
</dbReference>
<keyword evidence="1" id="KW-0812">Transmembrane</keyword>
<dbReference type="RefSeq" id="WP_255567387.1">
    <property type="nucleotide sequence ID" value="NZ_CAJRAU010000003.1"/>
</dbReference>
<accession>A0ABM8US42</accession>
<reference evidence="2 3" key="1">
    <citation type="submission" date="2021-04" db="EMBL/GenBank/DDBJ databases">
        <authorList>
            <person name="Rodrigo-Torres L."/>
            <person name="Arahal R. D."/>
            <person name="Lucena T."/>
        </authorList>
    </citation>
    <scope>NUCLEOTIDE SEQUENCE [LARGE SCALE GENOMIC DNA]</scope>
    <source>
        <strain evidence="2 3">CECT 9623</strain>
    </source>
</reference>
<evidence type="ECO:0000256" key="1">
    <source>
        <dbReference type="SAM" id="Phobius"/>
    </source>
</evidence>
<dbReference type="EMBL" id="CAJRAU010000003">
    <property type="protein sequence ID" value="CAG5070180.1"/>
    <property type="molecule type" value="Genomic_DNA"/>
</dbReference>
<comment type="caution">
    <text evidence="2">The sequence shown here is derived from an EMBL/GenBank/DDBJ whole genome shotgun (WGS) entry which is preliminary data.</text>
</comment>
<evidence type="ECO:0000313" key="2">
    <source>
        <dbReference type="EMBL" id="CAG5070180.1"/>
    </source>
</evidence>
<protein>
    <submittedName>
        <fullName evidence="2">Uncharacterized protein</fullName>
    </submittedName>
</protein>
<feature type="transmembrane region" description="Helical" evidence="1">
    <location>
        <begin position="12"/>
        <end position="33"/>
    </location>
</feature>
<sequence>MHLILLEGQLEFYRIIIISAKALPLVMLVRIAADALWGTMQQW</sequence>
<name>A0ABM8US42_9BACT</name>
<keyword evidence="1" id="KW-0472">Membrane</keyword>
<proteinExistence type="predicted"/>
<keyword evidence="1" id="KW-1133">Transmembrane helix</keyword>
<gene>
    <name evidence="2" type="ORF">DYBT9623_02920</name>
</gene>
<organism evidence="2 3">
    <name type="scientific">Dyadobacter linearis</name>
    <dbReference type="NCBI Taxonomy" id="2823330"/>
    <lineage>
        <taxon>Bacteria</taxon>
        <taxon>Pseudomonadati</taxon>
        <taxon>Bacteroidota</taxon>
        <taxon>Cytophagia</taxon>
        <taxon>Cytophagales</taxon>
        <taxon>Spirosomataceae</taxon>
        <taxon>Dyadobacter</taxon>
    </lineage>
</organism>